<evidence type="ECO:0000256" key="1">
    <source>
        <dbReference type="SAM" id="MobiDB-lite"/>
    </source>
</evidence>
<reference evidence="3" key="1">
    <citation type="submission" date="2022-06" db="EMBL/GenBank/DDBJ databases">
        <title>Dynamics of rice microbiomes reveals core vertical transmitted seed endophytes.</title>
        <authorList>
            <person name="Liao K."/>
            <person name="Zhang X."/>
        </authorList>
    </citation>
    <scope>NUCLEOTIDE SEQUENCE</scope>
    <source>
        <strain evidence="3">JR3-14</strain>
    </source>
</reference>
<feature type="region of interest" description="Disordered" evidence="1">
    <location>
        <begin position="1"/>
        <end position="27"/>
    </location>
</feature>
<dbReference type="Proteomes" id="UP001164392">
    <property type="component" value="Chromosome"/>
</dbReference>
<dbReference type="RefSeq" id="WP_152236441.1">
    <property type="nucleotide sequence ID" value="NZ_CP099534.1"/>
</dbReference>
<organism evidence="3 4">
    <name type="scientific">Xanthomonas sacchari</name>
    <dbReference type="NCBI Taxonomy" id="56458"/>
    <lineage>
        <taxon>Bacteria</taxon>
        <taxon>Pseudomonadati</taxon>
        <taxon>Pseudomonadota</taxon>
        <taxon>Gammaproteobacteria</taxon>
        <taxon>Lysobacterales</taxon>
        <taxon>Lysobacteraceae</taxon>
        <taxon>Xanthomonas</taxon>
    </lineage>
</organism>
<evidence type="ECO:0000313" key="4">
    <source>
        <dbReference type="Proteomes" id="UP001164392"/>
    </source>
</evidence>
<proteinExistence type="predicted"/>
<evidence type="ECO:0000313" key="3">
    <source>
        <dbReference type="EMBL" id="UYK87197.1"/>
    </source>
</evidence>
<sequence>MKEKRPSQDSDLIEPLFWRPPPAINPTDQNLDRPKGLIFFALLGILSVITVLILAHSFLHARAAHKDTQHKPSADSVSIVTREGID</sequence>
<feature type="transmembrane region" description="Helical" evidence="2">
    <location>
        <begin position="37"/>
        <end position="59"/>
    </location>
</feature>
<name>A0AA46SPC3_9XANT</name>
<accession>A0AA46SPC3</accession>
<feature type="region of interest" description="Disordered" evidence="1">
    <location>
        <begin position="64"/>
        <end position="86"/>
    </location>
</feature>
<dbReference type="AlphaFoldDB" id="A0AA46SPC3"/>
<keyword evidence="2" id="KW-1133">Transmembrane helix</keyword>
<keyword evidence="2" id="KW-0812">Transmembrane</keyword>
<evidence type="ECO:0000256" key="2">
    <source>
        <dbReference type="SAM" id="Phobius"/>
    </source>
</evidence>
<keyword evidence="2" id="KW-0472">Membrane</keyword>
<feature type="compositionally biased region" description="Basic and acidic residues" evidence="1">
    <location>
        <begin position="64"/>
        <end position="73"/>
    </location>
</feature>
<gene>
    <name evidence="3" type="ORF">NG824_11810</name>
</gene>
<dbReference type="EMBL" id="CP099534">
    <property type="protein sequence ID" value="UYK87197.1"/>
    <property type="molecule type" value="Genomic_DNA"/>
</dbReference>
<protein>
    <submittedName>
        <fullName evidence="3">Uncharacterized protein</fullName>
    </submittedName>
</protein>